<evidence type="ECO:0000313" key="6">
    <source>
        <dbReference type="Proteomes" id="UP000010366"/>
    </source>
</evidence>
<feature type="transmembrane region" description="Helical" evidence="3">
    <location>
        <begin position="158"/>
        <end position="176"/>
    </location>
</feature>
<feature type="domain" description="Fatty acid desaturase" evidence="4">
    <location>
        <begin position="156"/>
        <end position="258"/>
    </location>
</feature>
<dbReference type="Pfam" id="PF00487">
    <property type="entry name" value="FA_desaturase"/>
    <property type="match status" value="2"/>
</dbReference>
<comment type="cofactor">
    <cofactor evidence="1">
        <name>Fe(2+)</name>
        <dbReference type="ChEBI" id="CHEBI:29033"/>
    </cofactor>
</comment>
<dbReference type="KEGG" id="cmp:Cha6605_0315"/>
<dbReference type="AlphaFoldDB" id="K9U9V5"/>
<evidence type="ECO:0000256" key="3">
    <source>
        <dbReference type="SAM" id="Phobius"/>
    </source>
</evidence>
<protein>
    <submittedName>
        <fullName evidence="5">Fatty acid desaturase</fullName>
    </submittedName>
</protein>
<evidence type="ECO:0000313" key="5">
    <source>
        <dbReference type="EMBL" id="AFY91615.1"/>
    </source>
</evidence>
<dbReference type="EMBL" id="CP003600">
    <property type="protein sequence ID" value="AFY91615.1"/>
    <property type="molecule type" value="Genomic_DNA"/>
</dbReference>
<evidence type="ECO:0000259" key="4">
    <source>
        <dbReference type="Pfam" id="PF00487"/>
    </source>
</evidence>
<dbReference type="HOGENOM" id="CLU_076576_0_0_3"/>
<evidence type="ECO:0000256" key="2">
    <source>
        <dbReference type="ARBA" id="ARBA00008749"/>
    </source>
</evidence>
<dbReference type="GO" id="GO:0006629">
    <property type="term" value="P:lipid metabolic process"/>
    <property type="evidence" value="ECO:0007669"/>
    <property type="project" value="InterPro"/>
</dbReference>
<name>K9U9V5_CHAP6</name>
<dbReference type="eggNOG" id="COG3239">
    <property type="taxonomic scope" value="Bacteria"/>
</dbReference>
<organism evidence="5 6">
    <name type="scientific">Chamaesiphon minutus (strain ATCC 27169 / PCC 6605)</name>
    <dbReference type="NCBI Taxonomy" id="1173020"/>
    <lineage>
        <taxon>Bacteria</taxon>
        <taxon>Bacillati</taxon>
        <taxon>Cyanobacteriota</taxon>
        <taxon>Cyanophyceae</taxon>
        <taxon>Gomontiellales</taxon>
        <taxon>Chamaesiphonaceae</taxon>
        <taxon>Chamaesiphon</taxon>
    </lineage>
</organism>
<keyword evidence="6" id="KW-1185">Reference proteome</keyword>
<accession>K9U9V5</accession>
<sequence length="260" mass="31102">MNFDILWLDRLDSYVKDRSMNQIFRLKNSLPLQVAIAIVGVWAISLWKCVQIRLDTLQPIWFIALFIWQTWIYTGLFIIAHDAMHGSIYPSPRVNRAIGQFCLWFYAGFDYPQLCAKHHQHHKYPASDRDPDFHNGQTKHFWGWFGHFVSEHITWRQVITIISMFAAGVAICHYFFPQPLWWQAVNLACFWVFPSLMSSLQLFYFGTFLPHREPVGGYIEPHRAETIPRSRWWSLISCYHFGYHRKHHESPQIPWWQLYE</sequence>
<keyword evidence="3" id="KW-0472">Membrane</keyword>
<keyword evidence="3" id="KW-1133">Transmembrane helix</keyword>
<feature type="domain" description="Fatty acid desaturase" evidence="4">
    <location>
        <begin position="62"/>
        <end position="147"/>
    </location>
</feature>
<dbReference type="STRING" id="1173020.Cha6605_0315"/>
<dbReference type="PATRIC" id="fig|1173020.3.peg.373"/>
<keyword evidence="3" id="KW-0812">Transmembrane</keyword>
<gene>
    <name evidence="5" type="ORF">Cha6605_0315</name>
</gene>
<evidence type="ECO:0000256" key="1">
    <source>
        <dbReference type="ARBA" id="ARBA00001954"/>
    </source>
</evidence>
<dbReference type="InterPro" id="IPR005804">
    <property type="entry name" value="FA_desaturase_dom"/>
</dbReference>
<reference evidence="5 6" key="1">
    <citation type="submission" date="2012-05" db="EMBL/GenBank/DDBJ databases">
        <title>Finished chromosome of genome of Chamaesiphon sp. PCC 6605.</title>
        <authorList>
            <consortium name="US DOE Joint Genome Institute"/>
            <person name="Gugger M."/>
            <person name="Coursin T."/>
            <person name="Rippka R."/>
            <person name="Tandeau De Marsac N."/>
            <person name="Huntemann M."/>
            <person name="Wei C.-L."/>
            <person name="Han J."/>
            <person name="Detter J.C."/>
            <person name="Han C."/>
            <person name="Tapia R."/>
            <person name="Chen A."/>
            <person name="Kyrpides N."/>
            <person name="Mavromatis K."/>
            <person name="Markowitz V."/>
            <person name="Szeto E."/>
            <person name="Ivanova N."/>
            <person name="Pagani I."/>
            <person name="Pati A."/>
            <person name="Goodwin L."/>
            <person name="Nordberg H.P."/>
            <person name="Cantor M.N."/>
            <person name="Hua S.X."/>
            <person name="Woyke T."/>
            <person name="Kerfeld C.A."/>
        </authorList>
    </citation>
    <scope>NUCLEOTIDE SEQUENCE [LARGE SCALE GENOMIC DNA]</scope>
    <source>
        <strain evidence="6">ATCC 27169 / PCC 6605</strain>
    </source>
</reference>
<dbReference type="Proteomes" id="UP000010366">
    <property type="component" value="Chromosome"/>
</dbReference>
<feature type="transmembrane region" description="Helical" evidence="3">
    <location>
        <begin position="182"/>
        <end position="205"/>
    </location>
</feature>
<feature type="transmembrane region" description="Helical" evidence="3">
    <location>
        <begin position="30"/>
        <end position="47"/>
    </location>
</feature>
<dbReference type="OrthoDB" id="9792534at2"/>
<feature type="transmembrane region" description="Helical" evidence="3">
    <location>
        <begin position="59"/>
        <end position="80"/>
    </location>
</feature>
<proteinExistence type="inferred from homology"/>
<comment type="similarity">
    <text evidence="2">Belongs to the fatty acid desaturase type 2 family.</text>
</comment>